<keyword evidence="3" id="KW-1185">Reference proteome</keyword>
<comment type="caution">
    <text evidence="2">The sequence shown here is derived from an EMBL/GenBank/DDBJ whole genome shotgun (WGS) entry which is preliminary data.</text>
</comment>
<dbReference type="PANTHER" id="PTHR35096">
    <property type="entry name" value="BNAA08G28570D PROTEIN"/>
    <property type="match status" value="1"/>
</dbReference>
<evidence type="ECO:0000256" key="1">
    <source>
        <dbReference type="SAM" id="MobiDB-lite"/>
    </source>
</evidence>
<feature type="compositionally biased region" description="Basic and acidic residues" evidence="1">
    <location>
        <begin position="206"/>
        <end position="223"/>
    </location>
</feature>
<reference evidence="3" key="1">
    <citation type="submission" date="2024-07" db="EMBL/GenBank/DDBJ databases">
        <title>Two chromosome-level genome assemblies of Korean endemic species Abeliophyllum distichum and Forsythia ovata (Oleaceae).</title>
        <authorList>
            <person name="Jang H."/>
        </authorList>
    </citation>
    <scope>NUCLEOTIDE SEQUENCE [LARGE SCALE GENOMIC DNA]</scope>
</reference>
<dbReference type="PANTHER" id="PTHR35096:SF8">
    <property type="entry name" value="OS03G0308600 PROTEIN"/>
    <property type="match status" value="1"/>
</dbReference>
<dbReference type="AlphaFoldDB" id="A0ABD1RL42"/>
<proteinExistence type="predicted"/>
<sequence length="232" mass="24962">MEMVEETLTKKQKSMLPMEDYLDLVEGHKNLVDLTFRQLQQNILMEVVSKIQLMNLGRSTLQDHGVSPCGCLTLEKVIKDLKDLDWHECHITSLRTQNAANSAASNGAVSVKPKKGRVAASGTTTDSASVAGFAVNPKKARVAASGTTTGTTSVAGTNGVVSVKPKKARVAASRTTTGTVPAAGAISVESKKGRKRLEDHLHHLHSDKPATYVDKHDYPHPDQKTTNLSISK</sequence>
<feature type="region of interest" description="Disordered" evidence="1">
    <location>
        <begin position="206"/>
        <end position="232"/>
    </location>
</feature>
<dbReference type="EMBL" id="JBFOLJ010000012">
    <property type="protein sequence ID" value="KAL2488774.1"/>
    <property type="molecule type" value="Genomic_DNA"/>
</dbReference>
<evidence type="ECO:0000313" key="3">
    <source>
        <dbReference type="Proteomes" id="UP001604277"/>
    </source>
</evidence>
<evidence type="ECO:0000313" key="2">
    <source>
        <dbReference type="EMBL" id="KAL2488774.1"/>
    </source>
</evidence>
<accession>A0ABD1RL42</accession>
<dbReference type="Proteomes" id="UP001604277">
    <property type="component" value="Unassembled WGS sequence"/>
</dbReference>
<organism evidence="2 3">
    <name type="scientific">Forsythia ovata</name>
    <dbReference type="NCBI Taxonomy" id="205694"/>
    <lineage>
        <taxon>Eukaryota</taxon>
        <taxon>Viridiplantae</taxon>
        <taxon>Streptophyta</taxon>
        <taxon>Embryophyta</taxon>
        <taxon>Tracheophyta</taxon>
        <taxon>Spermatophyta</taxon>
        <taxon>Magnoliopsida</taxon>
        <taxon>eudicotyledons</taxon>
        <taxon>Gunneridae</taxon>
        <taxon>Pentapetalae</taxon>
        <taxon>asterids</taxon>
        <taxon>lamiids</taxon>
        <taxon>Lamiales</taxon>
        <taxon>Oleaceae</taxon>
        <taxon>Forsythieae</taxon>
        <taxon>Forsythia</taxon>
    </lineage>
</organism>
<gene>
    <name evidence="2" type="ORF">Fot_42066</name>
</gene>
<protein>
    <submittedName>
        <fullName evidence="2">Uncharacterized protein</fullName>
    </submittedName>
</protein>
<name>A0ABD1RL42_9LAMI</name>